<sequence>MALQSLSRHVHGEASKKALGLLRSIFPTGRAPEKDGDTPRAAPFVITIGRPLKRPAVRDLLGCDASSLDMEQCGSLSVDAAENKGTTKLLQGTSEQSWLQLCTATNVGLEKLHSGAVLLTLELPSAVHDQANDTVLEAKQDTASARYTQDMLASEKRSAESPVTDFRISATRGTARDSAEALGYLSGGRCSLTEAAMIQSVALTLVEAADVLVIPLLDEGVVSTSQSHNSRAGHEFGELLCMGSTSGRKEGSPPITLATSQTTDKSLRTEPKPVNAQVRLPDDVLQLLQAMRQLINEEILDKGANRSTRQSRIYPTTSAGPLSRHRRLPLVIIALEGPVTSAKLEALGCDVLAAARVAVINMQPPEGRNDGRDKMGRLVQGIEPRNTSVKQIADALADLLTRQHASGPPNTFEFAAHALSSNVCTAAFRQSLAEALKGLRQLQQPNPLKTSGQSFGSIAQVILFKALTLYDYQTRRYQLSLHRRALREELKRSVEKEIRTIFLRDDSGIYGCTAYLVRCREALQVESNVRLSLRAELVAALQRDSRRFESLAPGIVGKALMTLDERLRRLVPDTGCSSAHRSIKSLPFRQAMPPASVEQPVLANMWDLPATAGRNSQLCRSLYHSLLEIRFFLIQKSAREFPAMAAELSGFTNDSEGLESGRHAAFRLQPKVHFEVEVD</sequence>
<dbReference type="AlphaFoldDB" id="U6GBT7"/>
<dbReference type="Proteomes" id="UP000018050">
    <property type="component" value="Unassembled WGS sequence"/>
</dbReference>
<accession>U6GBT7</accession>
<feature type="region of interest" description="Disordered" evidence="1">
    <location>
        <begin position="246"/>
        <end position="268"/>
    </location>
</feature>
<dbReference type="RefSeq" id="XP_013253325.1">
    <property type="nucleotide sequence ID" value="XM_013397871.1"/>
</dbReference>
<reference evidence="2" key="2">
    <citation type="submission" date="2013-10" db="EMBL/GenBank/DDBJ databases">
        <authorList>
            <person name="Aslett M."/>
        </authorList>
    </citation>
    <scope>NUCLEOTIDE SEQUENCE</scope>
    <source>
        <strain evidence="2">Houghton</strain>
    </source>
</reference>
<dbReference type="VEuPathDB" id="ToxoDB:EAH_00000100"/>
<dbReference type="EMBL" id="HG670307">
    <property type="protein sequence ID" value="CDI76029.1"/>
    <property type="molecule type" value="Genomic_DNA"/>
</dbReference>
<dbReference type="OMA" id="YDYQTRR"/>
<gene>
    <name evidence="2" type="ORF">EAH_00000100</name>
</gene>
<dbReference type="OrthoDB" id="364384at2759"/>
<evidence type="ECO:0000313" key="3">
    <source>
        <dbReference type="Proteomes" id="UP000018050"/>
    </source>
</evidence>
<name>U6GBT7_EIMAC</name>
<reference evidence="2" key="1">
    <citation type="submission" date="2013-10" db="EMBL/GenBank/DDBJ databases">
        <title>Genomic analysis of the causative agents of coccidiosis in chickens.</title>
        <authorList>
            <person name="Reid A.J."/>
            <person name="Blake D."/>
            <person name="Billington K."/>
            <person name="Browne H."/>
            <person name="Dunn M."/>
            <person name="Hung S."/>
            <person name="Kawahara F."/>
            <person name="Miranda-Saavedra D."/>
            <person name="Mourier T."/>
            <person name="Nagra H."/>
            <person name="Otto T.D."/>
            <person name="Rawlings N."/>
            <person name="Sanchez A."/>
            <person name="Sanders M."/>
            <person name="Subramaniam C."/>
            <person name="Tay Y."/>
            <person name="Dear P."/>
            <person name="Doerig C."/>
            <person name="Gruber A."/>
            <person name="Parkinson J."/>
            <person name="Shirley M."/>
            <person name="Wan K.L."/>
            <person name="Berriman M."/>
            <person name="Tomley F."/>
            <person name="Pain A."/>
        </authorList>
    </citation>
    <scope>NUCLEOTIDE SEQUENCE</scope>
    <source>
        <strain evidence="2">Houghton</strain>
    </source>
</reference>
<dbReference type="GeneID" id="25268080"/>
<evidence type="ECO:0000313" key="2">
    <source>
        <dbReference type="EMBL" id="CDI76029.1"/>
    </source>
</evidence>
<protein>
    <submittedName>
        <fullName evidence="2">Uncharacterized protein</fullName>
    </submittedName>
</protein>
<evidence type="ECO:0000256" key="1">
    <source>
        <dbReference type="SAM" id="MobiDB-lite"/>
    </source>
</evidence>
<organism evidence="2 3">
    <name type="scientific">Eimeria acervulina</name>
    <name type="common">Coccidian parasite</name>
    <dbReference type="NCBI Taxonomy" id="5801"/>
    <lineage>
        <taxon>Eukaryota</taxon>
        <taxon>Sar</taxon>
        <taxon>Alveolata</taxon>
        <taxon>Apicomplexa</taxon>
        <taxon>Conoidasida</taxon>
        <taxon>Coccidia</taxon>
        <taxon>Eucoccidiorida</taxon>
        <taxon>Eimeriorina</taxon>
        <taxon>Eimeriidae</taxon>
        <taxon>Eimeria</taxon>
    </lineage>
</organism>
<proteinExistence type="predicted"/>
<keyword evidence="3" id="KW-1185">Reference proteome</keyword>